<comment type="subunit">
    <text evidence="7">Forms oligomers.</text>
</comment>
<dbReference type="CDD" id="cd16321">
    <property type="entry name" value="MraZ_C"/>
    <property type="match status" value="1"/>
</dbReference>
<dbReference type="Gene3D" id="3.40.1550.20">
    <property type="entry name" value="Transcriptional regulator MraZ domain"/>
    <property type="match status" value="1"/>
</dbReference>
<dbReference type="InterPro" id="IPR007159">
    <property type="entry name" value="SpoVT-AbrB_dom"/>
</dbReference>
<keyword evidence="3" id="KW-0677">Repeat</keyword>
<feature type="domain" description="SpoVT-AbrB" evidence="9">
    <location>
        <begin position="83"/>
        <end position="126"/>
    </location>
</feature>
<dbReference type="SUPFAM" id="SSF89447">
    <property type="entry name" value="AbrB/MazE/MraZ-like"/>
    <property type="match status" value="1"/>
</dbReference>
<dbReference type="InterPro" id="IPR035642">
    <property type="entry name" value="MraZ_N"/>
</dbReference>
<dbReference type="NCBIfam" id="NF001477">
    <property type="entry name" value="PRK00326.2-4"/>
    <property type="match status" value="1"/>
</dbReference>
<protein>
    <recommendedName>
        <fullName evidence="1 7">Transcriptional regulator MraZ</fullName>
    </recommendedName>
</protein>
<organism evidence="10 11">
    <name type="scientific">Teichococcus globiformis</name>
    <dbReference type="NCBI Taxonomy" id="2307229"/>
    <lineage>
        <taxon>Bacteria</taxon>
        <taxon>Pseudomonadati</taxon>
        <taxon>Pseudomonadota</taxon>
        <taxon>Alphaproteobacteria</taxon>
        <taxon>Acetobacterales</taxon>
        <taxon>Roseomonadaceae</taxon>
        <taxon>Roseomonas</taxon>
    </lineage>
</organism>
<dbReference type="PANTHER" id="PTHR34701">
    <property type="entry name" value="TRANSCRIPTIONAL REGULATOR MRAZ"/>
    <property type="match status" value="1"/>
</dbReference>
<dbReference type="EMBL" id="JBHRTN010000018">
    <property type="protein sequence ID" value="MFC3126368.1"/>
    <property type="molecule type" value="Genomic_DNA"/>
</dbReference>
<dbReference type="Proteomes" id="UP001595593">
    <property type="component" value="Unassembled WGS sequence"/>
</dbReference>
<dbReference type="HAMAP" id="MF_01008">
    <property type="entry name" value="MraZ"/>
    <property type="match status" value="1"/>
</dbReference>
<reference evidence="11" key="1">
    <citation type="journal article" date="2019" name="Int. J. Syst. Evol. Microbiol.">
        <title>The Global Catalogue of Microorganisms (GCM) 10K type strain sequencing project: providing services to taxonomists for standard genome sequencing and annotation.</title>
        <authorList>
            <consortium name="The Broad Institute Genomics Platform"/>
            <consortium name="The Broad Institute Genome Sequencing Center for Infectious Disease"/>
            <person name="Wu L."/>
            <person name="Ma J."/>
        </authorList>
    </citation>
    <scope>NUCLEOTIDE SEQUENCE [LARGE SCALE GENOMIC DNA]</scope>
    <source>
        <strain evidence="11">KCTC 52094</strain>
    </source>
</reference>
<evidence type="ECO:0000256" key="1">
    <source>
        <dbReference type="ARBA" id="ARBA00013860"/>
    </source>
</evidence>
<keyword evidence="6 7" id="KW-0804">Transcription</keyword>
<name>A0ABV7G4A3_9PROT</name>
<feature type="region of interest" description="Disordered" evidence="8">
    <location>
        <begin position="129"/>
        <end position="158"/>
    </location>
</feature>
<keyword evidence="5 7" id="KW-0238">DNA-binding</keyword>
<evidence type="ECO:0000256" key="5">
    <source>
        <dbReference type="ARBA" id="ARBA00023125"/>
    </source>
</evidence>
<sequence length="158" mass="17564">MARFLGTHINRLDRKGRVSVPAPFRAELTREDSEELIFVPSHQHACIDAYTSKAFDELVEKIETLDEFSEDRDDLTATLYADSHPVRPDSEGRIMMPESLIVHAGLTESIAFIGMGKKFQIWDPEAAKTRNNGARQRAADKGLTLPGRPISRTAEGAA</sequence>
<dbReference type="InterPro" id="IPR035644">
    <property type="entry name" value="MraZ_C"/>
</dbReference>
<keyword evidence="2 7" id="KW-0963">Cytoplasm</keyword>
<feature type="domain" description="SpoVT-AbrB" evidence="9">
    <location>
        <begin position="7"/>
        <end position="54"/>
    </location>
</feature>
<comment type="similarity">
    <text evidence="7">Belongs to the MraZ family.</text>
</comment>
<dbReference type="InterPro" id="IPR020603">
    <property type="entry name" value="MraZ_dom"/>
</dbReference>
<dbReference type="PANTHER" id="PTHR34701:SF1">
    <property type="entry name" value="TRANSCRIPTIONAL REGULATOR MRAZ"/>
    <property type="match status" value="1"/>
</dbReference>
<keyword evidence="11" id="KW-1185">Reference proteome</keyword>
<evidence type="ECO:0000256" key="4">
    <source>
        <dbReference type="ARBA" id="ARBA00023015"/>
    </source>
</evidence>
<comment type="caution">
    <text evidence="10">The sequence shown here is derived from an EMBL/GenBank/DDBJ whole genome shotgun (WGS) entry which is preliminary data.</text>
</comment>
<accession>A0ABV7G4A3</accession>
<dbReference type="InterPro" id="IPR037914">
    <property type="entry name" value="SpoVT-AbrB_sf"/>
</dbReference>
<dbReference type="PROSITE" id="PS51740">
    <property type="entry name" value="SPOVT_ABRB"/>
    <property type="match status" value="2"/>
</dbReference>
<dbReference type="InterPro" id="IPR003444">
    <property type="entry name" value="MraZ"/>
</dbReference>
<dbReference type="CDD" id="cd16320">
    <property type="entry name" value="MraZ_N"/>
    <property type="match status" value="1"/>
</dbReference>
<evidence type="ECO:0000256" key="7">
    <source>
        <dbReference type="HAMAP-Rule" id="MF_01008"/>
    </source>
</evidence>
<evidence type="ECO:0000256" key="3">
    <source>
        <dbReference type="ARBA" id="ARBA00022737"/>
    </source>
</evidence>
<evidence type="ECO:0000313" key="11">
    <source>
        <dbReference type="Proteomes" id="UP001595593"/>
    </source>
</evidence>
<evidence type="ECO:0000259" key="9">
    <source>
        <dbReference type="PROSITE" id="PS51740"/>
    </source>
</evidence>
<evidence type="ECO:0000256" key="8">
    <source>
        <dbReference type="SAM" id="MobiDB-lite"/>
    </source>
</evidence>
<dbReference type="InterPro" id="IPR038619">
    <property type="entry name" value="MraZ_sf"/>
</dbReference>
<evidence type="ECO:0000256" key="2">
    <source>
        <dbReference type="ARBA" id="ARBA00022490"/>
    </source>
</evidence>
<gene>
    <name evidence="7 10" type="primary">mraZ</name>
    <name evidence="10" type="ORF">ACFOD4_14985</name>
</gene>
<evidence type="ECO:0000256" key="6">
    <source>
        <dbReference type="ARBA" id="ARBA00023163"/>
    </source>
</evidence>
<dbReference type="Pfam" id="PF02381">
    <property type="entry name" value="MraZ"/>
    <property type="match status" value="2"/>
</dbReference>
<proteinExistence type="inferred from homology"/>
<comment type="subcellular location">
    <subcellularLocation>
        <location evidence="7">Cytoplasm</location>
        <location evidence="7">Nucleoid</location>
    </subcellularLocation>
</comment>
<keyword evidence="4 7" id="KW-0805">Transcription regulation</keyword>
<dbReference type="RefSeq" id="WP_379597641.1">
    <property type="nucleotide sequence ID" value="NZ_JBHRTN010000018.1"/>
</dbReference>
<evidence type="ECO:0000313" key="10">
    <source>
        <dbReference type="EMBL" id="MFC3126368.1"/>
    </source>
</evidence>